<reference evidence="2 3" key="1">
    <citation type="submission" date="2018-08" db="EMBL/GenBank/DDBJ databases">
        <title>Recombination of ecologically and evolutionarily significant loci maintains genetic cohesion in the Pseudomonas syringae species complex.</title>
        <authorList>
            <person name="Dillon M."/>
            <person name="Thakur S."/>
            <person name="Almeida R.N.D."/>
            <person name="Weir B.S."/>
            <person name="Guttman D.S."/>
        </authorList>
    </citation>
    <scope>NUCLEOTIDE SEQUENCE [LARGE SCALE GENOMIC DNA]</scope>
    <source>
        <strain evidence="2 3">88_10</strain>
    </source>
</reference>
<evidence type="ECO:0000313" key="3">
    <source>
        <dbReference type="Proteomes" id="UP000282378"/>
    </source>
</evidence>
<feature type="transmembrane region" description="Helical" evidence="1">
    <location>
        <begin position="36"/>
        <end position="55"/>
    </location>
</feature>
<name>A0A3M2VG63_PSEYM</name>
<protein>
    <submittedName>
        <fullName evidence="2">Uncharacterized protein</fullName>
    </submittedName>
</protein>
<comment type="caution">
    <text evidence="2">The sequence shown here is derived from an EMBL/GenBank/DDBJ whole genome shotgun (WGS) entry which is preliminary data.</text>
</comment>
<keyword evidence="1" id="KW-1133">Transmembrane helix</keyword>
<organism evidence="2 3">
    <name type="scientific">Pseudomonas syringae pv. maculicola</name>
    <dbReference type="NCBI Taxonomy" id="59511"/>
    <lineage>
        <taxon>Bacteria</taxon>
        <taxon>Pseudomonadati</taxon>
        <taxon>Pseudomonadota</taxon>
        <taxon>Gammaproteobacteria</taxon>
        <taxon>Pseudomonadales</taxon>
        <taxon>Pseudomonadaceae</taxon>
        <taxon>Pseudomonas</taxon>
    </lineage>
</organism>
<evidence type="ECO:0000313" key="2">
    <source>
        <dbReference type="EMBL" id="RML38254.1"/>
    </source>
</evidence>
<keyword evidence="1" id="KW-0472">Membrane</keyword>
<dbReference type="EMBL" id="RBNL01004158">
    <property type="protein sequence ID" value="RML38254.1"/>
    <property type="molecule type" value="Genomic_DNA"/>
</dbReference>
<gene>
    <name evidence="2" type="ORF">APX70_02018</name>
</gene>
<keyword evidence="1" id="KW-0812">Transmembrane</keyword>
<dbReference type="AlphaFoldDB" id="A0A3M2VG63"/>
<dbReference type="Proteomes" id="UP000282378">
    <property type="component" value="Unassembled WGS sequence"/>
</dbReference>
<sequence length="98" mass="10988">MPVNSSFCVLTRAASSVMVRDEADGQSRFVTVATQVALRFLFAVAIAISPLGMVLREQNMLSMHGHFEMPMHERALHLPRRWYVTIAEQIIAMSELLG</sequence>
<accession>A0A3M2VG63</accession>
<evidence type="ECO:0000256" key="1">
    <source>
        <dbReference type="SAM" id="Phobius"/>
    </source>
</evidence>
<proteinExistence type="predicted"/>